<reference evidence="1 2" key="1">
    <citation type="journal article" date="2006" name="Science">
        <title>Phytophthora genome sequences uncover evolutionary origins and mechanisms of pathogenesis.</title>
        <authorList>
            <person name="Tyler B.M."/>
            <person name="Tripathy S."/>
            <person name="Zhang X."/>
            <person name="Dehal P."/>
            <person name="Jiang R.H."/>
            <person name="Aerts A."/>
            <person name="Arredondo F.D."/>
            <person name="Baxter L."/>
            <person name="Bensasson D."/>
            <person name="Beynon J.L."/>
            <person name="Chapman J."/>
            <person name="Damasceno C.M."/>
            <person name="Dorrance A.E."/>
            <person name="Dou D."/>
            <person name="Dickerman A.W."/>
            <person name="Dubchak I.L."/>
            <person name="Garbelotto M."/>
            <person name="Gijzen M."/>
            <person name="Gordon S.G."/>
            <person name="Govers F."/>
            <person name="Grunwald N.J."/>
            <person name="Huang W."/>
            <person name="Ivors K.L."/>
            <person name="Jones R.W."/>
            <person name="Kamoun S."/>
            <person name="Krampis K."/>
            <person name="Lamour K.H."/>
            <person name="Lee M.K."/>
            <person name="McDonald W.H."/>
            <person name="Medina M."/>
            <person name="Meijer H.J."/>
            <person name="Nordberg E.K."/>
            <person name="Maclean D.J."/>
            <person name="Ospina-Giraldo M.D."/>
            <person name="Morris P.F."/>
            <person name="Phuntumart V."/>
            <person name="Putnam N.H."/>
            <person name="Rash S."/>
            <person name="Rose J.K."/>
            <person name="Sakihama Y."/>
            <person name="Salamov A.A."/>
            <person name="Savidor A."/>
            <person name="Scheuring C.F."/>
            <person name="Smith B.M."/>
            <person name="Sobral B.W."/>
            <person name="Terry A."/>
            <person name="Torto-Alalibo T.A."/>
            <person name="Win J."/>
            <person name="Xu Z."/>
            <person name="Zhang H."/>
            <person name="Grigoriev I.V."/>
            <person name="Rokhsar D.S."/>
            <person name="Boore J.L."/>
        </authorList>
    </citation>
    <scope>NUCLEOTIDE SEQUENCE [LARGE SCALE GENOMIC DNA]</scope>
    <source>
        <strain evidence="1 2">P6497</strain>
    </source>
</reference>
<dbReference type="AlphaFoldDB" id="G5A162"/>
<accession>G5A162</accession>
<evidence type="ECO:0008006" key="3">
    <source>
        <dbReference type="Google" id="ProtNLM"/>
    </source>
</evidence>
<dbReference type="InParanoid" id="G5A162"/>
<dbReference type="KEGG" id="psoj:PHYSODRAFT_519246"/>
<feature type="non-terminal residue" evidence="1">
    <location>
        <position position="1"/>
    </location>
</feature>
<dbReference type="OMA" id="CISHTPM"/>
<keyword evidence="2" id="KW-1185">Reference proteome</keyword>
<dbReference type="EMBL" id="JH159158">
    <property type="protein sequence ID" value="EGZ10663.1"/>
    <property type="molecule type" value="Genomic_DNA"/>
</dbReference>
<dbReference type="GeneID" id="20660154"/>
<dbReference type="Proteomes" id="UP000002640">
    <property type="component" value="Unassembled WGS sequence"/>
</dbReference>
<organism evidence="1 2">
    <name type="scientific">Phytophthora sojae (strain P6497)</name>
    <name type="common">Soybean stem and root rot agent</name>
    <name type="synonym">Phytophthora megasperma f. sp. glycines</name>
    <dbReference type="NCBI Taxonomy" id="1094619"/>
    <lineage>
        <taxon>Eukaryota</taxon>
        <taxon>Sar</taxon>
        <taxon>Stramenopiles</taxon>
        <taxon>Oomycota</taxon>
        <taxon>Peronosporomycetes</taxon>
        <taxon>Peronosporales</taxon>
        <taxon>Peronosporaceae</taxon>
        <taxon>Phytophthora</taxon>
    </lineage>
</organism>
<dbReference type="RefSeq" id="XP_009533408.1">
    <property type="nucleotide sequence ID" value="XM_009535113.1"/>
</dbReference>
<proteinExistence type="predicted"/>
<sequence>LATGGVVSAVQRVVTRRYQDNGRMVLVWQSLMEGEGMFTGIRAGETGWDVLTPSKDGTLIQTCISHTPMNFDAIELQKPRLKQFTGMVLESVAGDGIEIMKDFEKLQIAQV</sequence>
<name>G5A162_PHYSP</name>
<evidence type="ECO:0000313" key="1">
    <source>
        <dbReference type="EMBL" id="EGZ10663.1"/>
    </source>
</evidence>
<evidence type="ECO:0000313" key="2">
    <source>
        <dbReference type="Proteomes" id="UP000002640"/>
    </source>
</evidence>
<gene>
    <name evidence="1" type="ORF">PHYSODRAFT_519246</name>
</gene>
<protein>
    <recommendedName>
        <fullName evidence="3">START domain-containing protein</fullName>
    </recommendedName>
</protein>